<sequence length="118" mass="13756">MNQPDAMRGIQRRRNLFDDSYGQSGIHRPTREQLVQIAAVDQAHSDEKLAVNLAKIVDRHRMWLPQTGRRLRLPAEPPLKFLVARQVRWQQFQRNPPRRDCVEGSPHLSHTAATQQFD</sequence>
<proteinExistence type="predicted"/>
<dbReference type="AlphaFoldDB" id="A0A1B8SLJ7"/>
<name>A0A1B8SLJ7_9MYCO</name>
<dbReference type="EMBL" id="LFOE01000001">
    <property type="protein sequence ID" value="OBY33560.1"/>
    <property type="molecule type" value="Genomic_DNA"/>
</dbReference>
<feature type="region of interest" description="Disordered" evidence="1">
    <location>
        <begin position="94"/>
        <end position="118"/>
    </location>
</feature>
<gene>
    <name evidence="2" type="ORF">ACT18_01145</name>
</gene>
<reference evidence="2 3" key="1">
    <citation type="submission" date="2015-06" db="EMBL/GenBank/DDBJ databases">
        <title>Genome sequence of Mycobacterium kumamotonense strain Roo.</title>
        <authorList>
            <person name="Greninger A.L."/>
            <person name="Cunningham G."/>
            <person name="Miller S."/>
        </authorList>
    </citation>
    <scope>NUCLEOTIDE SEQUENCE [LARGE SCALE GENOMIC DNA]</scope>
    <source>
        <strain evidence="2 3">Roo</strain>
    </source>
</reference>
<evidence type="ECO:0000313" key="3">
    <source>
        <dbReference type="Proteomes" id="UP000092668"/>
    </source>
</evidence>
<organism evidence="2 3">
    <name type="scientific">Mycolicibacter kumamotonensis</name>
    <dbReference type="NCBI Taxonomy" id="354243"/>
    <lineage>
        <taxon>Bacteria</taxon>
        <taxon>Bacillati</taxon>
        <taxon>Actinomycetota</taxon>
        <taxon>Actinomycetes</taxon>
        <taxon>Mycobacteriales</taxon>
        <taxon>Mycobacteriaceae</taxon>
        <taxon>Mycolicibacter</taxon>
    </lineage>
</organism>
<accession>A0A1B8SLJ7</accession>
<dbReference type="Proteomes" id="UP000092668">
    <property type="component" value="Unassembled WGS sequence"/>
</dbReference>
<comment type="caution">
    <text evidence="2">The sequence shown here is derived from an EMBL/GenBank/DDBJ whole genome shotgun (WGS) entry which is preliminary data.</text>
</comment>
<evidence type="ECO:0000313" key="2">
    <source>
        <dbReference type="EMBL" id="OBY33560.1"/>
    </source>
</evidence>
<keyword evidence="3" id="KW-1185">Reference proteome</keyword>
<feature type="region of interest" description="Disordered" evidence="1">
    <location>
        <begin position="1"/>
        <end position="25"/>
    </location>
</feature>
<evidence type="ECO:0000256" key="1">
    <source>
        <dbReference type="SAM" id="MobiDB-lite"/>
    </source>
</evidence>
<protein>
    <submittedName>
        <fullName evidence="2">Uncharacterized protein</fullName>
    </submittedName>
</protein>